<dbReference type="SMART" id="SM00331">
    <property type="entry name" value="PP2C_SIG"/>
    <property type="match status" value="1"/>
</dbReference>
<dbReference type="Proteomes" id="UP000254304">
    <property type="component" value="Unassembled WGS sequence"/>
</dbReference>
<dbReference type="InterPro" id="IPR036457">
    <property type="entry name" value="PPM-type-like_dom_sf"/>
</dbReference>
<proteinExistence type="predicted"/>
<evidence type="ECO:0000259" key="1">
    <source>
        <dbReference type="PROSITE" id="PS51746"/>
    </source>
</evidence>
<protein>
    <submittedName>
        <fullName evidence="2">Serine/threonine phosphatase stp</fullName>
        <ecNumber evidence="2">3.1.3.16</ecNumber>
    </submittedName>
</protein>
<evidence type="ECO:0000313" key="3">
    <source>
        <dbReference type="Proteomes" id="UP000254304"/>
    </source>
</evidence>
<dbReference type="SMART" id="SM00332">
    <property type="entry name" value="PP2Cc"/>
    <property type="match status" value="1"/>
</dbReference>
<dbReference type="Gene3D" id="3.60.40.10">
    <property type="entry name" value="PPM-type phosphatase domain"/>
    <property type="match status" value="1"/>
</dbReference>
<organism evidence="2 3">
    <name type="scientific">Ewingella americana</name>
    <dbReference type="NCBI Taxonomy" id="41202"/>
    <lineage>
        <taxon>Bacteria</taxon>
        <taxon>Pseudomonadati</taxon>
        <taxon>Pseudomonadota</taxon>
        <taxon>Gammaproteobacteria</taxon>
        <taxon>Enterobacterales</taxon>
        <taxon>Yersiniaceae</taxon>
        <taxon>Ewingella</taxon>
    </lineage>
</organism>
<dbReference type="AlphaFoldDB" id="A0A377NJL1"/>
<sequence length="274" mass="30251">MININIASISKQGDRASNQDQTGESVGDRSACFVVCDGVAGFPGGDVAAKLARDTILGSFDANQHLNAQRIRDFVGEANAAIRQSQQDTPNFHRMGTTMVGLFIDRDYQLAYWTHAGDSRLYQFRRGYVREMTIDHSLVQQMTDAGHSAEGINSNLLYFALGMGAEERDASYSDVEPVEDGDVFLLCTDGFWHGVSARQMEQSLHMVNTPEEWLTLMQQIIDKQPRQPGEKQDNYSALAVWVGSPQETTLLHSLAEAAQFSPFGTKHSLAQGTL</sequence>
<dbReference type="InterPro" id="IPR001932">
    <property type="entry name" value="PPM-type_phosphatase-like_dom"/>
</dbReference>
<dbReference type="Pfam" id="PF13672">
    <property type="entry name" value="PP2C_2"/>
    <property type="match status" value="1"/>
</dbReference>
<dbReference type="GO" id="GO:0004722">
    <property type="term" value="F:protein serine/threonine phosphatase activity"/>
    <property type="evidence" value="ECO:0007669"/>
    <property type="project" value="UniProtKB-EC"/>
</dbReference>
<name>A0A377NJL1_9GAMM</name>
<dbReference type="EC" id="3.1.3.16" evidence="2"/>
<gene>
    <name evidence="2" type="primary">stp_3</name>
    <name evidence="2" type="ORF">NCTC12157_03927</name>
</gene>
<reference evidence="2 3" key="1">
    <citation type="submission" date="2018-06" db="EMBL/GenBank/DDBJ databases">
        <authorList>
            <consortium name="Pathogen Informatics"/>
            <person name="Doyle S."/>
        </authorList>
    </citation>
    <scope>NUCLEOTIDE SEQUENCE [LARGE SCALE GENOMIC DNA]</scope>
    <source>
        <strain evidence="2 3">NCTC12157</strain>
    </source>
</reference>
<dbReference type="EMBL" id="UGGO01000001">
    <property type="protein sequence ID" value="STQ46156.1"/>
    <property type="molecule type" value="Genomic_DNA"/>
</dbReference>
<dbReference type="CDD" id="cd00143">
    <property type="entry name" value="PP2Cc"/>
    <property type="match status" value="1"/>
</dbReference>
<dbReference type="SUPFAM" id="SSF81606">
    <property type="entry name" value="PP2C-like"/>
    <property type="match status" value="1"/>
</dbReference>
<evidence type="ECO:0000313" key="2">
    <source>
        <dbReference type="EMBL" id="STQ46156.1"/>
    </source>
</evidence>
<feature type="domain" description="PPM-type phosphatase" evidence="1">
    <location>
        <begin position="5"/>
        <end position="242"/>
    </location>
</feature>
<accession>A0A377NJL1</accession>
<keyword evidence="2" id="KW-0378">Hydrolase</keyword>
<dbReference type="PROSITE" id="PS51746">
    <property type="entry name" value="PPM_2"/>
    <property type="match status" value="1"/>
</dbReference>